<protein>
    <submittedName>
        <fullName evidence="2">Stage II sporulation protein M</fullName>
    </submittedName>
</protein>
<evidence type="ECO:0000313" key="3">
    <source>
        <dbReference type="Proteomes" id="UP000198625"/>
    </source>
</evidence>
<evidence type="ECO:0000256" key="1">
    <source>
        <dbReference type="SAM" id="Phobius"/>
    </source>
</evidence>
<dbReference type="EMBL" id="FNQE01000001">
    <property type="protein sequence ID" value="SDY49046.1"/>
    <property type="molecule type" value="Genomic_DNA"/>
</dbReference>
<dbReference type="NCBIfam" id="TIGR02831">
    <property type="entry name" value="spo_II_M"/>
    <property type="match status" value="1"/>
</dbReference>
<keyword evidence="1" id="KW-0472">Membrane</keyword>
<keyword evidence="3" id="KW-1185">Reference proteome</keyword>
<proteinExistence type="predicted"/>
<feature type="transmembrane region" description="Helical" evidence="1">
    <location>
        <begin position="82"/>
        <end position="115"/>
    </location>
</feature>
<feature type="transmembrane region" description="Helical" evidence="1">
    <location>
        <begin position="15"/>
        <end position="39"/>
    </location>
</feature>
<gene>
    <name evidence="2" type="ORF">SAMN05660462_00193</name>
</gene>
<name>A0A1H3KA34_9FIRM</name>
<dbReference type="InterPro" id="IPR014196">
    <property type="entry name" value="SpoIIM"/>
</dbReference>
<dbReference type="InterPro" id="IPR002798">
    <property type="entry name" value="SpoIIM-like"/>
</dbReference>
<dbReference type="AlphaFoldDB" id="A0A1H3KA34"/>
<dbReference type="PIRSF" id="PIRSF038973">
    <property type="entry name" value="SpoIIM"/>
    <property type="match status" value="1"/>
</dbReference>
<organism evidence="2 3">
    <name type="scientific">Proteiniborus ethanoligenes</name>
    <dbReference type="NCBI Taxonomy" id="415015"/>
    <lineage>
        <taxon>Bacteria</taxon>
        <taxon>Bacillati</taxon>
        <taxon>Bacillota</taxon>
        <taxon>Clostridia</taxon>
        <taxon>Eubacteriales</taxon>
        <taxon>Proteiniborus</taxon>
    </lineage>
</organism>
<dbReference type="RefSeq" id="WP_176967812.1">
    <property type="nucleotide sequence ID" value="NZ_FNQE01000001.1"/>
</dbReference>
<keyword evidence="1" id="KW-0812">Transmembrane</keyword>
<keyword evidence="1" id="KW-1133">Transmembrane helix</keyword>
<feature type="transmembrane region" description="Helical" evidence="1">
    <location>
        <begin position="135"/>
        <end position="156"/>
    </location>
</feature>
<dbReference type="Proteomes" id="UP000198625">
    <property type="component" value="Unassembled WGS sequence"/>
</dbReference>
<reference evidence="3" key="1">
    <citation type="submission" date="2016-10" db="EMBL/GenBank/DDBJ databases">
        <authorList>
            <person name="Varghese N."/>
            <person name="Submissions S."/>
        </authorList>
    </citation>
    <scope>NUCLEOTIDE SEQUENCE [LARGE SCALE GENOMIC DNA]</scope>
    <source>
        <strain evidence="3">DSM 21650</strain>
    </source>
</reference>
<evidence type="ECO:0000313" key="2">
    <source>
        <dbReference type="EMBL" id="SDY49046.1"/>
    </source>
</evidence>
<accession>A0A1H3KA34</accession>
<feature type="transmembrane region" description="Helical" evidence="1">
    <location>
        <begin position="177"/>
        <end position="196"/>
    </location>
</feature>
<dbReference type="STRING" id="415015.SAMN05660462_00193"/>
<dbReference type="Pfam" id="PF01944">
    <property type="entry name" value="SpoIIM"/>
    <property type="match status" value="1"/>
</dbReference>
<sequence>MKIKGIIYKDVKENFILYFLLVLALMIGISAGAITISVLSKDQSQSLISFLDSFFKVLNQEKIDSLILLKQSILNNIQTIILVWILGLTVIGAPIVFVIIALRGFIVGFTVGFLINELGFKGFVFSLLTILPQNIFVIPGMIALSVLSINFAIKIITSKRRIGKNSSFLSELTRYSIHASILSLFLFIGSLVEAYITPTFMQLLLGYVL</sequence>